<dbReference type="InterPro" id="IPR035979">
    <property type="entry name" value="RBD_domain_sf"/>
</dbReference>
<evidence type="ECO:0000313" key="3">
    <source>
        <dbReference type="EMBL" id="CAD9134850.1"/>
    </source>
</evidence>
<organism evidence="3">
    <name type="scientific">Alexandrium catenella</name>
    <name type="common">Red tide dinoflagellate</name>
    <name type="synonym">Gonyaulax catenella</name>
    <dbReference type="NCBI Taxonomy" id="2925"/>
    <lineage>
        <taxon>Eukaryota</taxon>
        <taxon>Sar</taxon>
        <taxon>Alveolata</taxon>
        <taxon>Dinophyceae</taxon>
        <taxon>Gonyaulacales</taxon>
        <taxon>Pyrocystaceae</taxon>
        <taxon>Alexandrium</taxon>
    </lineage>
</organism>
<dbReference type="Pfam" id="PF00076">
    <property type="entry name" value="RRM_1"/>
    <property type="match status" value="1"/>
</dbReference>
<evidence type="ECO:0000259" key="2">
    <source>
        <dbReference type="PROSITE" id="PS50102"/>
    </source>
</evidence>
<dbReference type="PROSITE" id="PS50102">
    <property type="entry name" value="RRM"/>
    <property type="match status" value="1"/>
</dbReference>
<gene>
    <name evidence="3" type="ORF">ACAT0790_LOCUS23954</name>
</gene>
<dbReference type="SMART" id="SM00360">
    <property type="entry name" value="RRM"/>
    <property type="match status" value="1"/>
</dbReference>
<accession>A0A7S1QFW6</accession>
<name>A0A7S1QFW6_ALECA</name>
<reference evidence="3" key="1">
    <citation type="submission" date="2021-01" db="EMBL/GenBank/DDBJ databases">
        <authorList>
            <person name="Corre E."/>
            <person name="Pelletier E."/>
            <person name="Niang G."/>
            <person name="Scheremetjew M."/>
            <person name="Finn R."/>
            <person name="Kale V."/>
            <person name="Holt S."/>
            <person name="Cochrane G."/>
            <person name="Meng A."/>
            <person name="Brown T."/>
            <person name="Cohen L."/>
        </authorList>
    </citation>
    <scope>NUCLEOTIDE SEQUENCE</scope>
    <source>
        <strain evidence="3">OF101</strain>
    </source>
</reference>
<dbReference type="EMBL" id="HBGE01039811">
    <property type="protein sequence ID" value="CAD9134850.1"/>
    <property type="molecule type" value="Transcribed_RNA"/>
</dbReference>
<keyword evidence="1" id="KW-0694">RNA-binding</keyword>
<dbReference type="AlphaFoldDB" id="A0A7S1QFW6"/>
<dbReference type="Gene3D" id="3.30.70.330">
    <property type="match status" value="1"/>
</dbReference>
<dbReference type="GO" id="GO:0003723">
    <property type="term" value="F:RNA binding"/>
    <property type="evidence" value="ECO:0007669"/>
    <property type="project" value="UniProtKB-UniRule"/>
</dbReference>
<evidence type="ECO:0000256" key="1">
    <source>
        <dbReference type="PROSITE-ProRule" id="PRU00176"/>
    </source>
</evidence>
<dbReference type="InterPro" id="IPR000504">
    <property type="entry name" value="RRM_dom"/>
</dbReference>
<dbReference type="InterPro" id="IPR012677">
    <property type="entry name" value="Nucleotide-bd_a/b_plait_sf"/>
</dbReference>
<dbReference type="SUPFAM" id="SSF54928">
    <property type="entry name" value="RNA-binding domain, RBD"/>
    <property type="match status" value="1"/>
</dbReference>
<sequence>MVESHKLFAGSLPPDVTEEEMKTVFGTYGVVLRVILLSSHPLKGRSAFVMYKDREAGDDAIEVLNDVYKLRSSFPLPMQVRWAAKAQRRDG</sequence>
<feature type="domain" description="RRM" evidence="2">
    <location>
        <begin position="5"/>
        <end position="77"/>
    </location>
</feature>
<protein>
    <recommendedName>
        <fullName evidence="2">RRM domain-containing protein</fullName>
    </recommendedName>
</protein>
<proteinExistence type="predicted"/>